<feature type="compositionally biased region" description="Acidic residues" evidence="11">
    <location>
        <begin position="558"/>
        <end position="568"/>
    </location>
</feature>
<accession>G3B7A6</accession>
<evidence type="ECO:0000313" key="15">
    <source>
        <dbReference type="EMBL" id="EGV61610.1"/>
    </source>
</evidence>
<feature type="domain" description="Alkali metal cation/H+ antiporter Nha1 C-terminal" evidence="14">
    <location>
        <begin position="463"/>
        <end position="766"/>
    </location>
</feature>
<dbReference type="OrthoDB" id="5327978at2759"/>
<dbReference type="Proteomes" id="UP000000707">
    <property type="component" value="Unassembled WGS sequence"/>
</dbReference>
<evidence type="ECO:0000256" key="10">
    <source>
        <dbReference type="ARBA" id="ARBA00023201"/>
    </source>
</evidence>
<dbReference type="GO" id="GO:0120029">
    <property type="term" value="P:proton export across plasma membrane"/>
    <property type="evidence" value="ECO:0007669"/>
    <property type="project" value="InterPro"/>
</dbReference>
<dbReference type="GO" id="GO:0030007">
    <property type="term" value="P:intracellular potassium ion homeostasis"/>
    <property type="evidence" value="ECO:0007669"/>
    <property type="project" value="TreeGrafter"/>
</dbReference>
<protein>
    <recommendedName>
        <fullName evidence="17">Na+/H+ antiporter</fullName>
    </recommendedName>
</protein>
<keyword evidence="8" id="KW-0406">Ion transport</keyword>
<proteinExistence type="inferred from homology"/>
<evidence type="ECO:0000313" key="16">
    <source>
        <dbReference type="Proteomes" id="UP000000707"/>
    </source>
</evidence>
<evidence type="ECO:0000256" key="5">
    <source>
        <dbReference type="ARBA" id="ARBA00022692"/>
    </source>
</evidence>
<keyword evidence="9 12" id="KW-0472">Membrane</keyword>
<feature type="transmembrane region" description="Helical" evidence="12">
    <location>
        <begin position="417"/>
        <end position="439"/>
    </location>
</feature>
<dbReference type="GO" id="GO:0042391">
    <property type="term" value="P:regulation of membrane potential"/>
    <property type="evidence" value="ECO:0007669"/>
    <property type="project" value="InterPro"/>
</dbReference>
<dbReference type="GO" id="GO:0015385">
    <property type="term" value="F:sodium:proton antiporter activity"/>
    <property type="evidence" value="ECO:0007669"/>
    <property type="project" value="InterPro"/>
</dbReference>
<comment type="subcellular location">
    <subcellularLocation>
        <location evidence="1">Membrane</location>
        <topology evidence="1">Multi-pass membrane protein</topology>
    </subcellularLocation>
</comment>
<evidence type="ECO:0000256" key="8">
    <source>
        <dbReference type="ARBA" id="ARBA00023065"/>
    </source>
</evidence>
<comment type="similarity">
    <text evidence="2">Belongs to the fungal Na(+)/H(+) exchanger family.</text>
</comment>
<dbReference type="GO" id="GO:0036376">
    <property type="term" value="P:sodium ion export across plasma membrane"/>
    <property type="evidence" value="ECO:0007669"/>
    <property type="project" value="InterPro"/>
</dbReference>
<keyword evidence="5 12" id="KW-0812">Transmembrane</keyword>
<dbReference type="InterPro" id="IPR006153">
    <property type="entry name" value="Cation/H_exchanger_TM"/>
</dbReference>
<feature type="transmembrane region" description="Helical" evidence="12">
    <location>
        <begin position="12"/>
        <end position="32"/>
    </location>
</feature>
<feature type="compositionally biased region" description="Basic residues" evidence="11">
    <location>
        <begin position="521"/>
        <end position="534"/>
    </location>
</feature>
<dbReference type="GO" id="GO:0005886">
    <property type="term" value="C:plasma membrane"/>
    <property type="evidence" value="ECO:0007669"/>
    <property type="project" value="InterPro"/>
</dbReference>
<dbReference type="Gene3D" id="6.10.140.1330">
    <property type="match status" value="1"/>
</dbReference>
<feature type="transmembrane region" description="Helical" evidence="12">
    <location>
        <begin position="321"/>
        <end position="340"/>
    </location>
</feature>
<feature type="region of interest" description="Disordered" evidence="11">
    <location>
        <begin position="635"/>
        <end position="664"/>
    </location>
</feature>
<evidence type="ECO:0000256" key="3">
    <source>
        <dbReference type="ARBA" id="ARBA00022448"/>
    </source>
</evidence>
<evidence type="ECO:0000256" key="7">
    <source>
        <dbReference type="ARBA" id="ARBA00023053"/>
    </source>
</evidence>
<dbReference type="Pfam" id="PF08619">
    <property type="entry name" value="Nha1_C"/>
    <property type="match status" value="2"/>
</dbReference>
<feature type="domain" description="Alkali metal cation/H+ antiporter Nha1 C-terminal" evidence="14">
    <location>
        <begin position="779"/>
        <end position="834"/>
    </location>
</feature>
<dbReference type="InterPro" id="IPR004712">
    <property type="entry name" value="Na+/H+_antiporter_fungi"/>
</dbReference>
<dbReference type="AlphaFoldDB" id="G3B7A6"/>
<feature type="transmembrane region" description="Helical" evidence="12">
    <location>
        <begin position="102"/>
        <end position="125"/>
    </location>
</feature>
<feature type="transmembrane region" description="Helical" evidence="12">
    <location>
        <begin position="296"/>
        <end position="315"/>
    </location>
</feature>
<name>G3B7A6_CANTC</name>
<feature type="transmembrane region" description="Helical" evidence="12">
    <location>
        <begin position="245"/>
        <end position="262"/>
    </location>
</feature>
<evidence type="ECO:0000256" key="2">
    <source>
        <dbReference type="ARBA" id="ARBA00005248"/>
    </source>
</evidence>
<keyword evidence="3" id="KW-0813">Transport</keyword>
<keyword evidence="6 12" id="KW-1133">Transmembrane helix</keyword>
<feature type="transmembrane region" description="Helical" evidence="12">
    <location>
        <begin position="204"/>
        <end position="225"/>
    </location>
</feature>
<dbReference type="PANTHER" id="PTHR31382:SF4">
    <property type="entry name" value="NA(+)_H(+) ANTIPORTER"/>
    <property type="match status" value="1"/>
</dbReference>
<dbReference type="InterPro" id="IPR013928">
    <property type="entry name" value="Cation/H_antiporter_C"/>
</dbReference>
<feature type="domain" description="Cation/H+ exchanger transmembrane" evidence="13">
    <location>
        <begin position="26"/>
        <end position="436"/>
    </location>
</feature>
<evidence type="ECO:0000256" key="12">
    <source>
        <dbReference type="SAM" id="Phobius"/>
    </source>
</evidence>
<feature type="compositionally biased region" description="Polar residues" evidence="11">
    <location>
        <begin position="569"/>
        <end position="578"/>
    </location>
</feature>
<dbReference type="FunFam" id="1.20.1530.20:FF:000015">
    <property type="entry name" value="Na(+)/H(+) antiporter 2"/>
    <property type="match status" value="1"/>
</dbReference>
<evidence type="ECO:0000259" key="13">
    <source>
        <dbReference type="Pfam" id="PF00999"/>
    </source>
</evidence>
<evidence type="ECO:0000256" key="4">
    <source>
        <dbReference type="ARBA" id="ARBA00022449"/>
    </source>
</evidence>
<evidence type="ECO:0000256" key="11">
    <source>
        <dbReference type="SAM" id="MobiDB-lite"/>
    </source>
</evidence>
<sequence length="835" mass="93005">MVWSQLELEDSHIAYACVGVFCTLFSLVSLFVKEKLYIGEATVASIAGLILGPHCLNWFDPLSWGESEVITLEISRIVLCVQIVAVAVELPKKYMKKHWLSVAILLLPVMTAGWLTVGLFVWVLIPHFSFSEALLVSACVTATDPVLAAAVVGKGKFAERVPGHLRNLLSAESGCNDGMAFPFIFLSLNLLIHPGNAGEIAKDWILNTILYQCVFGCILGGVLGYALRKLVALAERRNIIDRESFLAFFVFLAFNSAGFGSILGVDDLLVSFAAGTAFGWNGDFAKKTEESHVSTVIDLIINLAFFVYFGAIIPWEEFNNAALGLNVWRLVVLAFVIIFLRRLPAVVALKPFTPDIKSWREAIFCGHFGPIGVGAIFAVILARKDLEEHYIHESSLLDTELGEEVPYHQLLNTLWPITNFIVITSIVVHGSSVAVLTLGKRLNRMAITMTFTNTTANEESPNWLSRLQKLERSTTSFSLHRVDSDATTLGPSGLSEDDTERLRHTETIETSGIKYRPAGGARRKKQRRKRKNRPRPPNQFLQLGKPSTTLTSDHTDKLDDDEDADEEFQPTTSESSPQSKEHHNVEATAFQEGSNIVIEDTDGEVIESLAIKQGKQHGQRENGTDITSLHSMESLQRHMTQLSSASDESSSQVSKSENSQMPGIMRTITGDSRKAYYKRDDPSHRKVYAHQIDDVLLIENEDGDIIRKYKVSRHHAKSESNRSRSTSYVDKALSLVGIKKSAPISEEPDLEKSEQFITPEYDSGAPELQNRKVEQQVENHLHKVLSNKRKNSAVIPIPEIHDDDDDLEETEVERTRRLAALGQLSANRDEDDEEE</sequence>
<reference evidence="15 16" key="1">
    <citation type="journal article" date="2011" name="Proc. Natl. Acad. Sci. U.S.A.">
        <title>Comparative genomics of xylose-fermenting fungi for enhanced biofuel production.</title>
        <authorList>
            <person name="Wohlbach D.J."/>
            <person name="Kuo A."/>
            <person name="Sato T.K."/>
            <person name="Potts K.M."/>
            <person name="Salamov A.A."/>
            <person name="LaButti K.M."/>
            <person name="Sun H."/>
            <person name="Clum A."/>
            <person name="Pangilinan J.L."/>
            <person name="Lindquist E.A."/>
            <person name="Lucas S."/>
            <person name="Lapidus A."/>
            <person name="Jin M."/>
            <person name="Gunawan C."/>
            <person name="Balan V."/>
            <person name="Dale B.E."/>
            <person name="Jeffries T.W."/>
            <person name="Zinkel R."/>
            <person name="Barry K.W."/>
            <person name="Grigoriev I.V."/>
            <person name="Gasch A.P."/>
        </authorList>
    </citation>
    <scope>NUCLEOTIDE SEQUENCE [LARGE SCALE GENOMIC DNA]</scope>
    <source>
        <strain evidence="16">ATCC 10573 / BCRC 21748 / CBS 615 / JCM 9827 / NBRC 10315 / NRRL Y-1498 / VKM Y-70</strain>
    </source>
</reference>
<feature type="region of interest" description="Disordered" evidence="11">
    <location>
        <begin position="481"/>
        <end position="588"/>
    </location>
</feature>
<dbReference type="EMBL" id="GL996527">
    <property type="protein sequence ID" value="EGV61610.1"/>
    <property type="molecule type" value="Genomic_DNA"/>
</dbReference>
<keyword evidence="10" id="KW-0739">Sodium transport</keyword>
<dbReference type="PANTHER" id="PTHR31382">
    <property type="entry name" value="NA(+)/H(+) ANTIPORTER"/>
    <property type="match status" value="1"/>
</dbReference>
<evidence type="ECO:0000256" key="6">
    <source>
        <dbReference type="ARBA" id="ARBA00022989"/>
    </source>
</evidence>
<keyword evidence="4" id="KW-0050">Antiport</keyword>
<feature type="transmembrane region" description="Helical" evidence="12">
    <location>
        <begin position="361"/>
        <end position="382"/>
    </location>
</feature>
<dbReference type="Pfam" id="PF00999">
    <property type="entry name" value="Na_H_Exchanger"/>
    <property type="match status" value="1"/>
</dbReference>
<dbReference type="STRING" id="590646.G3B7A6"/>
<dbReference type="eggNOG" id="KOG4505">
    <property type="taxonomic scope" value="Eukaryota"/>
</dbReference>
<evidence type="ECO:0000259" key="14">
    <source>
        <dbReference type="Pfam" id="PF08619"/>
    </source>
</evidence>
<evidence type="ECO:0000256" key="1">
    <source>
        <dbReference type="ARBA" id="ARBA00004141"/>
    </source>
</evidence>
<keyword evidence="16" id="KW-1185">Reference proteome</keyword>
<evidence type="ECO:0000256" key="9">
    <source>
        <dbReference type="ARBA" id="ARBA00023136"/>
    </source>
</evidence>
<evidence type="ECO:0008006" key="17">
    <source>
        <dbReference type="Google" id="ProtNLM"/>
    </source>
</evidence>
<feature type="compositionally biased region" description="Low complexity" evidence="11">
    <location>
        <begin position="643"/>
        <end position="659"/>
    </location>
</feature>
<gene>
    <name evidence="15" type="ORF">CANTEDRAFT_124503</name>
</gene>
<dbReference type="HOGENOM" id="CLU_008635_0_1_1"/>
<keyword evidence="7" id="KW-0915">Sodium</keyword>
<organism evidence="16">
    <name type="scientific">Candida tenuis (strain ATCC 10573 / BCRC 21748 / CBS 615 / JCM 9827 / NBRC 10315 / NRRL Y-1498 / VKM Y-70)</name>
    <name type="common">Yeast</name>
    <name type="synonym">Yamadazyma tenuis</name>
    <dbReference type="NCBI Taxonomy" id="590646"/>
    <lineage>
        <taxon>Eukaryota</taxon>
        <taxon>Fungi</taxon>
        <taxon>Dikarya</taxon>
        <taxon>Ascomycota</taxon>
        <taxon>Saccharomycotina</taxon>
        <taxon>Pichiomycetes</taxon>
        <taxon>Debaryomycetaceae</taxon>
        <taxon>Yamadazyma</taxon>
    </lineage>
</organism>